<name>A0A1W9S1P5_9BACT</name>
<dbReference type="InterPro" id="IPR011990">
    <property type="entry name" value="TPR-like_helical_dom_sf"/>
</dbReference>
<gene>
    <name evidence="2" type="ORF">B6D57_02670</name>
</gene>
<dbReference type="PANTHER" id="PTHR44395:SF1">
    <property type="entry name" value="PROTEIN O-MANNOSYL-TRANSFERASE TMTC3"/>
    <property type="match status" value="1"/>
</dbReference>
<reference evidence="3" key="1">
    <citation type="submission" date="2017-03" db="EMBL/GenBank/DDBJ databases">
        <title>Novel pathways for hydrocarbon cycling and metabolic interdependencies in hydrothermal sediment communities.</title>
        <authorList>
            <person name="Dombrowski N."/>
            <person name="Seitz K."/>
            <person name="Teske A."/>
            <person name="Baker B."/>
        </authorList>
    </citation>
    <scope>NUCLEOTIDE SEQUENCE [LARGE SCALE GENOMIC DNA]</scope>
</reference>
<dbReference type="Pfam" id="PF13174">
    <property type="entry name" value="TPR_6"/>
    <property type="match status" value="1"/>
</dbReference>
<dbReference type="EMBL" id="NATQ01000043">
    <property type="protein sequence ID" value="OQX90557.1"/>
    <property type="molecule type" value="Genomic_DNA"/>
</dbReference>
<sequence>MSYSINALLLVVTILVSQPFLMDISDDPNYIEVLKLIDKKEYNKAEEVLEQLLEEYPDNPYILHNLGLVRAGQADLKGASEYWRRAIKVDSRQKNSYLNLGIALIQMGEVEEAEGVLRTALALFPMDAHLHYNLAVAIGYQGRYDEAIGEYEKVIELMPQHLQALYNLALLFQDIEPDRAVELWRRYLDLAREIPSEGRYVKEAEVYLQLAISKAVEGE</sequence>
<accession>A0A1W9S1P5</accession>
<feature type="repeat" description="TPR" evidence="1">
    <location>
        <begin position="128"/>
        <end position="161"/>
    </location>
</feature>
<dbReference type="Gene3D" id="1.25.40.10">
    <property type="entry name" value="Tetratricopeptide repeat domain"/>
    <property type="match status" value="2"/>
</dbReference>
<proteinExistence type="predicted"/>
<dbReference type="PANTHER" id="PTHR44395">
    <property type="match status" value="1"/>
</dbReference>
<comment type="caution">
    <text evidence="2">The sequence shown here is derived from an EMBL/GenBank/DDBJ whole genome shotgun (WGS) entry which is preliminary data.</text>
</comment>
<dbReference type="Proteomes" id="UP000192611">
    <property type="component" value="Unassembled WGS sequence"/>
</dbReference>
<dbReference type="AlphaFoldDB" id="A0A1W9S1P5"/>
<dbReference type="InterPro" id="IPR019734">
    <property type="entry name" value="TPR_rpt"/>
</dbReference>
<dbReference type="GO" id="GO:0035269">
    <property type="term" value="P:protein O-linked glycosylation via mannose"/>
    <property type="evidence" value="ECO:0007669"/>
    <property type="project" value="TreeGrafter"/>
</dbReference>
<organism evidence="2 3">
    <name type="scientific">Candidatus Coatesbacteria bacterium 4484_99</name>
    <dbReference type="NCBI Taxonomy" id="1970774"/>
    <lineage>
        <taxon>Bacteria</taxon>
        <taxon>Candidatus Coatesiibacteriota</taxon>
    </lineage>
</organism>
<protein>
    <submittedName>
        <fullName evidence="2">Uncharacterized protein</fullName>
    </submittedName>
</protein>
<keyword evidence="1" id="KW-0802">TPR repeat</keyword>
<dbReference type="PROSITE" id="PS50293">
    <property type="entry name" value="TPR_REGION"/>
    <property type="match status" value="1"/>
</dbReference>
<dbReference type="PROSITE" id="PS50005">
    <property type="entry name" value="TPR"/>
    <property type="match status" value="2"/>
</dbReference>
<dbReference type="Pfam" id="PF13432">
    <property type="entry name" value="TPR_16"/>
    <property type="match status" value="1"/>
</dbReference>
<evidence type="ECO:0000256" key="1">
    <source>
        <dbReference type="PROSITE-ProRule" id="PRU00339"/>
    </source>
</evidence>
<dbReference type="SMART" id="SM00028">
    <property type="entry name" value="TPR"/>
    <property type="match status" value="3"/>
</dbReference>
<evidence type="ECO:0000313" key="2">
    <source>
        <dbReference type="EMBL" id="OQX90557.1"/>
    </source>
</evidence>
<feature type="repeat" description="TPR" evidence="1">
    <location>
        <begin position="94"/>
        <end position="127"/>
    </location>
</feature>
<evidence type="ECO:0000313" key="3">
    <source>
        <dbReference type="Proteomes" id="UP000192611"/>
    </source>
</evidence>
<dbReference type="GO" id="GO:0000030">
    <property type="term" value="F:mannosyltransferase activity"/>
    <property type="evidence" value="ECO:0007669"/>
    <property type="project" value="TreeGrafter"/>
</dbReference>
<dbReference type="SUPFAM" id="SSF48452">
    <property type="entry name" value="TPR-like"/>
    <property type="match status" value="1"/>
</dbReference>
<dbReference type="Pfam" id="PF13414">
    <property type="entry name" value="TPR_11"/>
    <property type="match status" value="1"/>
</dbReference>